<dbReference type="PANTHER" id="PTHR43460">
    <property type="entry name" value="METHYLTRANSFERASE"/>
    <property type="match status" value="1"/>
</dbReference>
<feature type="domain" description="Methyltransferase" evidence="1">
    <location>
        <begin position="98"/>
        <end position="181"/>
    </location>
</feature>
<keyword evidence="3" id="KW-0808">Transferase</keyword>
<dbReference type="RefSeq" id="WP_324694160.1">
    <property type="nucleotide sequence ID" value="NZ_JAYMYJ010000063.1"/>
</dbReference>
<evidence type="ECO:0000313" key="3">
    <source>
        <dbReference type="EMBL" id="MEB4590796.1"/>
    </source>
</evidence>
<feature type="domain" description="23S rRNA (guanine(745)-N(1))-methyltransferase N-terminal" evidence="2">
    <location>
        <begin position="7"/>
        <end position="48"/>
    </location>
</feature>
<keyword evidence="3" id="KW-0489">Methyltransferase</keyword>
<name>A0ABU6CW46_9GAMM</name>
<dbReference type="InterPro" id="IPR016718">
    <property type="entry name" value="rRNA_m1G-MeTrfase_A_prd"/>
</dbReference>
<dbReference type="SUPFAM" id="SSF53335">
    <property type="entry name" value="S-adenosyl-L-methionine-dependent methyltransferases"/>
    <property type="match status" value="1"/>
</dbReference>
<comment type="caution">
    <text evidence="3">The sequence shown here is derived from an EMBL/GenBank/DDBJ whole genome shotgun (WGS) entry which is preliminary data.</text>
</comment>
<dbReference type="GO" id="GO:0008168">
    <property type="term" value="F:methyltransferase activity"/>
    <property type="evidence" value="ECO:0007669"/>
    <property type="project" value="UniProtKB-KW"/>
</dbReference>
<dbReference type="CDD" id="cd02440">
    <property type="entry name" value="AdoMet_MTases"/>
    <property type="match status" value="1"/>
</dbReference>
<dbReference type="Gene3D" id="3.40.50.150">
    <property type="entry name" value="Vaccinia Virus protein VP39"/>
    <property type="match status" value="1"/>
</dbReference>
<dbReference type="GO" id="GO:0032259">
    <property type="term" value="P:methylation"/>
    <property type="evidence" value="ECO:0007669"/>
    <property type="project" value="UniProtKB-KW"/>
</dbReference>
<dbReference type="InterPro" id="IPR041698">
    <property type="entry name" value="Methyltransf_25"/>
</dbReference>
<sequence length="284" mass="31324">MSGVLWNCPVCEQPLQRVENSLVCANQHSFDRAKEGYVNLLLANKKKSADPGDNREMLESRRCFLQQGYYAPLAEGIANAVTQYYADRIEQGDVLTLLDAGCGEGYYLARLIALLPGTVQGYGTDISRTAMRMAARQYSGMQFAVASSFDLPVADAAVDVLLRVFAPAADGEIVRVLRGGGLYLWAYPGPRHLFELRQLVYDDPKLHSVDESKIPQGQGLTLHDTLNIRYALKLPDQASVAALLAMTPYFWSASADKQAHCQQLQSLDVTVDFQVAVMVKATRE</sequence>
<keyword evidence="4" id="KW-1185">Reference proteome</keyword>
<dbReference type="InterPro" id="IPR052939">
    <property type="entry name" value="23S_rRNA_MeTrnsfrase_RlmA"/>
</dbReference>
<dbReference type="PIRSF" id="PIRSF018249">
    <property type="entry name" value="MyrA_prd"/>
    <property type="match status" value="1"/>
</dbReference>
<proteinExistence type="predicted"/>
<dbReference type="Pfam" id="PF21302">
    <property type="entry name" value="Zn_ribbon_RlmA"/>
    <property type="match status" value="1"/>
</dbReference>
<evidence type="ECO:0000313" key="4">
    <source>
        <dbReference type="Proteomes" id="UP001308005"/>
    </source>
</evidence>
<gene>
    <name evidence="3" type="ORF">VSS37_07385</name>
</gene>
<accession>A0ABU6CW46</accession>
<dbReference type="EMBL" id="JAYMYJ010000063">
    <property type="protein sequence ID" value="MEB4590796.1"/>
    <property type="molecule type" value="Genomic_DNA"/>
</dbReference>
<dbReference type="Proteomes" id="UP001308005">
    <property type="component" value="Unassembled WGS sequence"/>
</dbReference>
<organism evidence="3 4">
    <name type="scientific">Candidatus Thiothrix phosphatis</name>
    <dbReference type="NCBI Taxonomy" id="3112415"/>
    <lineage>
        <taxon>Bacteria</taxon>
        <taxon>Pseudomonadati</taxon>
        <taxon>Pseudomonadota</taxon>
        <taxon>Gammaproteobacteria</taxon>
        <taxon>Thiotrichales</taxon>
        <taxon>Thiotrichaceae</taxon>
        <taxon>Thiothrix</taxon>
    </lineage>
</organism>
<dbReference type="PANTHER" id="PTHR43460:SF1">
    <property type="entry name" value="METHYLTRANSFERASE TYPE 11 DOMAIN-CONTAINING PROTEIN"/>
    <property type="match status" value="1"/>
</dbReference>
<dbReference type="Pfam" id="PF13649">
    <property type="entry name" value="Methyltransf_25"/>
    <property type="match status" value="1"/>
</dbReference>
<reference evidence="4" key="1">
    <citation type="submission" date="2023-07" db="EMBL/GenBank/DDBJ databases">
        <title>The carbon used by Thiothrix.</title>
        <authorList>
            <person name="Chen L."/>
        </authorList>
    </citation>
    <scope>NUCLEOTIDE SEQUENCE [LARGE SCALE GENOMIC DNA]</scope>
</reference>
<dbReference type="InterPro" id="IPR048647">
    <property type="entry name" value="RlmA_N"/>
</dbReference>
<evidence type="ECO:0000259" key="1">
    <source>
        <dbReference type="Pfam" id="PF13649"/>
    </source>
</evidence>
<evidence type="ECO:0000259" key="2">
    <source>
        <dbReference type="Pfam" id="PF21302"/>
    </source>
</evidence>
<dbReference type="InterPro" id="IPR029063">
    <property type="entry name" value="SAM-dependent_MTases_sf"/>
</dbReference>
<reference evidence="3 4" key="2">
    <citation type="submission" date="2024-01" db="EMBL/GenBank/DDBJ databases">
        <authorList>
            <person name="Xie X."/>
        </authorList>
    </citation>
    <scope>NUCLEOTIDE SEQUENCE [LARGE SCALE GENOMIC DNA]</scope>
    <source>
        <strain evidence="3">SCUT-1</strain>
    </source>
</reference>
<protein>
    <submittedName>
        <fullName evidence="3">Methyltransferase domain-containing protein</fullName>
    </submittedName>
</protein>